<proteinExistence type="predicted"/>
<feature type="region of interest" description="Disordered" evidence="1">
    <location>
        <begin position="73"/>
        <end position="108"/>
    </location>
</feature>
<gene>
    <name evidence="3" type="ORF">PhCBS80983_g01492</name>
</gene>
<feature type="compositionally biased region" description="Polar residues" evidence="1">
    <location>
        <begin position="97"/>
        <end position="108"/>
    </location>
</feature>
<evidence type="ECO:0000313" key="4">
    <source>
        <dbReference type="Proteomes" id="UP000318582"/>
    </source>
</evidence>
<keyword evidence="4" id="KW-1185">Reference proteome</keyword>
<feature type="domain" description="UspA" evidence="2">
    <location>
        <begin position="259"/>
        <end position="378"/>
    </location>
</feature>
<dbReference type="AlphaFoldDB" id="A0A507ECA5"/>
<dbReference type="Pfam" id="PF00582">
    <property type="entry name" value="Usp"/>
    <property type="match status" value="1"/>
</dbReference>
<evidence type="ECO:0000313" key="3">
    <source>
        <dbReference type="EMBL" id="TPX60977.1"/>
    </source>
</evidence>
<feature type="compositionally biased region" description="Polar residues" evidence="1">
    <location>
        <begin position="27"/>
        <end position="59"/>
    </location>
</feature>
<name>A0A507ECA5_9FUNG</name>
<evidence type="ECO:0000256" key="1">
    <source>
        <dbReference type="SAM" id="MobiDB-lite"/>
    </source>
</evidence>
<accession>A0A507ECA5</accession>
<dbReference type="SUPFAM" id="SSF52402">
    <property type="entry name" value="Adenine nucleotide alpha hydrolases-like"/>
    <property type="match status" value="1"/>
</dbReference>
<protein>
    <recommendedName>
        <fullName evidence="2">UspA domain-containing protein</fullName>
    </recommendedName>
</protein>
<feature type="region of interest" description="Disordered" evidence="1">
    <location>
        <begin position="22"/>
        <end position="59"/>
    </location>
</feature>
<dbReference type="InterPro" id="IPR006016">
    <property type="entry name" value="UspA"/>
</dbReference>
<dbReference type="InterPro" id="IPR014729">
    <property type="entry name" value="Rossmann-like_a/b/a_fold"/>
</dbReference>
<sequence length="422" mass="44359">MPVPTDNNAPLTDLAQQRMAMGGLSRNRPQMSSRACSYQETSRYRTANPSSTAAPVSSQLSATRVAVTAPAPALVESASTPTRQDDSPAGLVGSENKGPTTAPVSATSRPVLNRGFTRDAWVKQLASGGMGQAPAPTPALPSPRGQGPFAHGYFAGHSTASGKNTPAAEVVPSVWGPASPSLITAFSFEEDITGTEGAVPPSTKSFAFTVHADRHLSAVSRPGTPTDEAGERIPESVTETAERFQEGLSRVDATPATGRKLMVAVDAADQDGLATLDWACKNVVQLGDTLIVVRIVKELKGFKGGYAAASDMLSTIEKRAREEADRVTCHAIRQLGREGKKCVDLYVKYRVGEPRACIRELVTSLQPRMLVVGNSRQRVAAVALNRTPGPVPASAGNIFFHGGSSTFVPAAMRGDVEVITAQ</sequence>
<reference evidence="3 4" key="1">
    <citation type="journal article" date="2019" name="Sci. Rep.">
        <title>Comparative genomics of chytrid fungi reveal insights into the obligate biotrophic and pathogenic lifestyle of Synchytrium endobioticum.</title>
        <authorList>
            <person name="van de Vossenberg B.T.L.H."/>
            <person name="Warris S."/>
            <person name="Nguyen H.D.T."/>
            <person name="van Gent-Pelzer M.P.E."/>
            <person name="Joly D.L."/>
            <person name="van de Geest H.C."/>
            <person name="Bonants P.J.M."/>
            <person name="Smith D.S."/>
            <person name="Levesque C.A."/>
            <person name="van der Lee T.A.J."/>
        </authorList>
    </citation>
    <scope>NUCLEOTIDE SEQUENCE [LARGE SCALE GENOMIC DNA]</scope>
    <source>
        <strain evidence="3 4">CBS 809.83</strain>
    </source>
</reference>
<dbReference type="Gene3D" id="3.40.50.620">
    <property type="entry name" value="HUPs"/>
    <property type="match status" value="1"/>
</dbReference>
<dbReference type="Proteomes" id="UP000318582">
    <property type="component" value="Unassembled WGS sequence"/>
</dbReference>
<organism evidence="3 4">
    <name type="scientific">Powellomyces hirtus</name>
    <dbReference type="NCBI Taxonomy" id="109895"/>
    <lineage>
        <taxon>Eukaryota</taxon>
        <taxon>Fungi</taxon>
        <taxon>Fungi incertae sedis</taxon>
        <taxon>Chytridiomycota</taxon>
        <taxon>Chytridiomycota incertae sedis</taxon>
        <taxon>Chytridiomycetes</taxon>
        <taxon>Spizellomycetales</taxon>
        <taxon>Powellomycetaceae</taxon>
        <taxon>Powellomyces</taxon>
    </lineage>
</organism>
<dbReference type="EMBL" id="QEAQ01000011">
    <property type="protein sequence ID" value="TPX60977.1"/>
    <property type="molecule type" value="Genomic_DNA"/>
</dbReference>
<comment type="caution">
    <text evidence="3">The sequence shown here is derived from an EMBL/GenBank/DDBJ whole genome shotgun (WGS) entry which is preliminary data.</text>
</comment>
<evidence type="ECO:0000259" key="2">
    <source>
        <dbReference type="Pfam" id="PF00582"/>
    </source>
</evidence>